<accession>A0A3N3DSE9</accession>
<keyword evidence="1" id="KW-1133">Transmembrane helix</keyword>
<feature type="transmembrane region" description="Helical" evidence="1">
    <location>
        <begin position="12"/>
        <end position="31"/>
    </location>
</feature>
<evidence type="ECO:0000313" key="2">
    <source>
        <dbReference type="EMBL" id="ROV57118.1"/>
    </source>
</evidence>
<dbReference type="EMBL" id="RKIK01000156">
    <property type="protein sequence ID" value="ROV57118.1"/>
    <property type="molecule type" value="Genomic_DNA"/>
</dbReference>
<evidence type="ECO:0000313" key="3">
    <source>
        <dbReference type="Proteomes" id="UP000278792"/>
    </source>
</evidence>
<comment type="caution">
    <text evidence="2">The sequence shown here is derived from an EMBL/GenBank/DDBJ whole genome shotgun (WGS) entry which is preliminary data.</text>
</comment>
<sequence length="73" mass="8399">MSNMITIFPDNTSMLLFITLLLFIGLFYVVGRMILLRKNLKLSSEKVVRKSNSLTPEDASFIQSCIHFRKSDD</sequence>
<protein>
    <submittedName>
        <fullName evidence="2">Uncharacterized protein</fullName>
    </submittedName>
</protein>
<evidence type="ECO:0000256" key="1">
    <source>
        <dbReference type="SAM" id="Phobius"/>
    </source>
</evidence>
<keyword evidence="1" id="KW-0472">Membrane</keyword>
<reference evidence="2 3" key="1">
    <citation type="submission" date="2018-11" db="EMBL/GenBank/DDBJ databases">
        <title>Vibrio ponticus strain CAIM 1751 pathogenic for the snapper Lutjanus guttatus.</title>
        <authorList>
            <person name="Soto-Rodriguez S."/>
            <person name="Lozano-Olvera R."/>
            <person name="Gomez-Gil B."/>
        </authorList>
    </citation>
    <scope>NUCLEOTIDE SEQUENCE [LARGE SCALE GENOMIC DNA]</scope>
    <source>
        <strain evidence="2 3">CAIM 1751</strain>
    </source>
</reference>
<proteinExistence type="predicted"/>
<keyword evidence="1" id="KW-0812">Transmembrane</keyword>
<name>A0A3N3DSE9_9VIBR</name>
<dbReference type="Proteomes" id="UP000278792">
    <property type="component" value="Unassembled WGS sequence"/>
</dbReference>
<gene>
    <name evidence="2" type="ORF">EGH82_23055</name>
</gene>
<organism evidence="2 3">
    <name type="scientific">Vibrio ponticus</name>
    <dbReference type="NCBI Taxonomy" id="265668"/>
    <lineage>
        <taxon>Bacteria</taxon>
        <taxon>Pseudomonadati</taxon>
        <taxon>Pseudomonadota</taxon>
        <taxon>Gammaproteobacteria</taxon>
        <taxon>Vibrionales</taxon>
        <taxon>Vibrionaceae</taxon>
        <taxon>Vibrio</taxon>
    </lineage>
</organism>
<dbReference type="AlphaFoldDB" id="A0A3N3DSE9"/>